<dbReference type="GO" id="GO:0016301">
    <property type="term" value="F:kinase activity"/>
    <property type="evidence" value="ECO:0007669"/>
    <property type="project" value="UniProtKB-KW"/>
</dbReference>
<reference evidence="2" key="1">
    <citation type="submission" date="2018-08" db="EMBL/GenBank/DDBJ databases">
        <authorList>
            <person name="Im W.T."/>
        </authorList>
    </citation>
    <scope>NUCLEOTIDE SEQUENCE [LARGE SCALE GENOMIC DNA]</scope>
    <source>
        <strain evidence="2">LA-28</strain>
    </source>
</reference>
<dbReference type="RefSeq" id="WP_116625135.1">
    <property type="nucleotide sequence ID" value="NZ_QURN01000014.1"/>
</dbReference>
<dbReference type="SUPFAM" id="SSF53795">
    <property type="entry name" value="PEP carboxykinase-like"/>
    <property type="match status" value="1"/>
</dbReference>
<keyword evidence="2" id="KW-1185">Reference proteome</keyword>
<protein>
    <submittedName>
        <fullName evidence="1">Serine kinase</fullName>
    </submittedName>
</protein>
<dbReference type="Proteomes" id="UP000262379">
    <property type="component" value="Unassembled WGS sequence"/>
</dbReference>
<keyword evidence="1" id="KW-0808">Transferase</keyword>
<name>A0A371X9Q2_9HYPH</name>
<sequence length="316" mass="33888">MRTVEALTAPHAAAAPLRSYCAFGLRIDSQVLLDAVWEGDGGPADLSIVVRDLGVEIPGADAPPMFEFSAERQLLVWGPVGAFEICGDSISVQPAVGVGASLLALPLLGPVMALYLHLRGILVLHASAISVGDGGVVLMADKGTGKSTTAAMLLSKGHALLSDDLVAIEFDAHGQPFIVPSFPRLKVAERYADTLLWRADEGQQLPHTGLEPKRQYDLSHHFQGRPARLSRLYVLERGPQAQMQRLDTHAAFGALLRFSFISRFGSKLTASLPMRDHFRKCAALSNQSVSARLVVADNLGRAGEIEGQIIDDLARS</sequence>
<comment type="caution">
    <text evidence="1">The sequence shown here is derived from an EMBL/GenBank/DDBJ whole genome shotgun (WGS) entry which is preliminary data.</text>
</comment>
<dbReference type="InterPro" id="IPR027417">
    <property type="entry name" value="P-loop_NTPase"/>
</dbReference>
<proteinExistence type="predicted"/>
<gene>
    <name evidence="1" type="ORF">DY251_17180</name>
</gene>
<evidence type="ECO:0000313" key="2">
    <source>
        <dbReference type="Proteomes" id="UP000262379"/>
    </source>
</evidence>
<organism evidence="1 2">
    <name type="scientific">Mesorhizobium denitrificans</name>
    <dbReference type="NCBI Taxonomy" id="2294114"/>
    <lineage>
        <taxon>Bacteria</taxon>
        <taxon>Pseudomonadati</taxon>
        <taxon>Pseudomonadota</taxon>
        <taxon>Alphaproteobacteria</taxon>
        <taxon>Hyphomicrobiales</taxon>
        <taxon>Phyllobacteriaceae</taxon>
        <taxon>Mesorhizobium</taxon>
    </lineage>
</organism>
<accession>A0A371X9Q2</accession>
<keyword evidence="1" id="KW-0418">Kinase</keyword>
<dbReference type="Gene3D" id="3.40.50.300">
    <property type="entry name" value="P-loop containing nucleotide triphosphate hydrolases"/>
    <property type="match status" value="1"/>
</dbReference>
<dbReference type="AlphaFoldDB" id="A0A371X9Q2"/>
<dbReference type="EMBL" id="QURN01000014">
    <property type="protein sequence ID" value="RFC65764.1"/>
    <property type="molecule type" value="Genomic_DNA"/>
</dbReference>
<evidence type="ECO:0000313" key="1">
    <source>
        <dbReference type="EMBL" id="RFC65764.1"/>
    </source>
</evidence>